<proteinExistence type="inferred from homology"/>
<comment type="caution">
    <text evidence="3">The sequence shown here is derived from an EMBL/GenBank/DDBJ whole genome shotgun (WGS) entry which is preliminary data.</text>
</comment>
<keyword evidence="2 3" id="KW-0378">Hydrolase</keyword>
<dbReference type="EMBL" id="JBHRSL010000002">
    <property type="protein sequence ID" value="MFC3050920.1"/>
    <property type="molecule type" value="Genomic_DNA"/>
</dbReference>
<evidence type="ECO:0000256" key="2">
    <source>
        <dbReference type="ARBA" id="ARBA00022801"/>
    </source>
</evidence>
<dbReference type="Pfam" id="PF00756">
    <property type="entry name" value="Esterase"/>
    <property type="match status" value="1"/>
</dbReference>
<evidence type="ECO:0000313" key="4">
    <source>
        <dbReference type="Proteomes" id="UP001595444"/>
    </source>
</evidence>
<dbReference type="GO" id="GO:0016787">
    <property type="term" value="F:hydrolase activity"/>
    <property type="evidence" value="ECO:0007669"/>
    <property type="project" value="UniProtKB-KW"/>
</dbReference>
<dbReference type="Gene3D" id="3.40.50.1820">
    <property type="entry name" value="alpha/beta hydrolase"/>
    <property type="match status" value="1"/>
</dbReference>
<gene>
    <name evidence="3" type="ORF">ACFOKA_03265</name>
</gene>
<evidence type="ECO:0000313" key="3">
    <source>
        <dbReference type="EMBL" id="MFC3050920.1"/>
    </source>
</evidence>
<organism evidence="3 4">
    <name type="scientific">Kordiimonas pumila</name>
    <dbReference type="NCBI Taxonomy" id="2161677"/>
    <lineage>
        <taxon>Bacteria</taxon>
        <taxon>Pseudomonadati</taxon>
        <taxon>Pseudomonadota</taxon>
        <taxon>Alphaproteobacteria</taxon>
        <taxon>Kordiimonadales</taxon>
        <taxon>Kordiimonadaceae</taxon>
        <taxon>Kordiimonas</taxon>
    </lineage>
</organism>
<dbReference type="Proteomes" id="UP001595444">
    <property type="component" value="Unassembled WGS sequence"/>
</dbReference>
<keyword evidence="4" id="KW-1185">Reference proteome</keyword>
<dbReference type="SUPFAM" id="SSF53474">
    <property type="entry name" value="alpha/beta-Hydrolases"/>
    <property type="match status" value="1"/>
</dbReference>
<sequence>MTSNKGEKYRIFVSYPETDAPTEGWPVLYVLDGNAVFASFAEARRIQEASEIGNSIIVGIGYPTNKPYDAQRLYDFTAGPTDSLAYAALANMRSGGQDQFLEFLTGQLRAEIAKRYKINLNRQALFGHSLGGLFAVHVLFTQPGAFHAIIAASPSLFWHEQEMLKQEQDFTTRLKAWEIPKVSRLMVVAGELEETRLELWAPEAFIKRMEPLSAYGLLTQSEIYASEGHMTVPNRSITQALRFAFSWP</sequence>
<comment type="similarity">
    <text evidence="1">Belongs to the esterase D family.</text>
</comment>
<reference evidence="4" key="1">
    <citation type="journal article" date="2019" name="Int. J. Syst. Evol. Microbiol.">
        <title>The Global Catalogue of Microorganisms (GCM) 10K type strain sequencing project: providing services to taxonomists for standard genome sequencing and annotation.</title>
        <authorList>
            <consortium name="The Broad Institute Genomics Platform"/>
            <consortium name="The Broad Institute Genome Sequencing Center for Infectious Disease"/>
            <person name="Wu L."/>
            <person name="Ma J."/>
        </authorList>
    </citation>
    <scope>NUCLEOTIDE SEQUENCE [LARGE SCALE GENOMIC DNA]</scope>
    <source>
        <strain evidence="4">KCTC 62164</strain>
    </source>
</reference>
<dbReference type="InterPro" id="IPR000801">
    <property type="entry name" value="Esterase-like"/>
</dbReference>
<dbReference type="RefSeq" id="WP_194212361.1">
    <property type="nucleotide sequence ID" value="NZ_CP061205.1"/>
</dbReference>
<protein>
    <submittedName>
        <fullName evidence="3">Alpha/beta hydrolase</fullName>
    </submittedName>
</protein>
<dbReference type="PANTHER" id="PTHR40841:SF2">
    <property type="entry name" value="SIDEROPHORE-DEGRADING ESTERASE (EUROFUNG)"/>
    <property type="match status" value="1"/>
</dbReference>
<dbReference type="InterPro" id="IPR052558">
    <property type="entry name" value="Siderophore_Hydrolase_D"/>
</dbReference>
<dbReference type="PANTHER" id="PTHR40841">
    <property type="entry name" value="SIDEROPHORE TRIACETYLFUSARININE C ESTERASE"/>
    <property type="match status" value="1"/>
</dbReference>
<name>A0ABV7D203_9PROT</name>
<evidence type="ECO:0000256" key="1">
    <source>
        <dbReference type="ARBA" id="ARBA00005622"/>
    </source>
</evidence>
<dbReference type="InterPro" id="IPR029058">
    <property type="entry name" value="AB_hydrolase_fold"/>
</dbReference>
<accession>A0ABV7D203</accession>